<gene>
    <name evidence="3" type="primary">E8</name>
</gene>
<dbReference type="PANTHER" id="PTHR48169:SF7">
    <property type="entry name" value="CASPASE 10"/>
    <property type="match status" value="1"/>
</dbReference>
<proteinExistence type="predicted"/>
<name>A0A0B4Q5Z8_9GAMA</name>
<dbReference type="InterPro" id="IPR001875">
    <property type="entry name" value="DED_dom"/>
</dbReference>
<keyword evidence="1" id="KW-0053">Apoptosis</keyword>
<dbReference type="Pfam" id="PF01335">
    <property type="entry name" value="DED"/>
    <property type="match status" value="1"/>
</dbReference>
<dbReference type="SUPFAM" id="SSF47986">
    <property type="entry name" value="DEATH domain"/>
    <property type="match status" value="1"/>
</dbReference>
<evidence type="ECO:0000313" key="4">
    <source>
        <dbReference type="Proteomes" id="UP000163076"/>
    </source>
</evidence>
<dbReference type="EMBL" id="KM924294">
    <property type="protein sequence ID" value="AIU39520.1"/>
    <property type="molecule type" value="Genomic_DNA"/>
</dbReference>
<reference evidence="3 4" key="1">
    <citation type="journal article" date="2015" name="Genome Announc.">
        <title>Genome sequences of equid herpesviruses 2 and 5.</title>
        <authorList>
            <person name="Wilkie G.S."/>
            <person name="Kerr K."/>
            <person name="Stewart J.P."/>
            <person name="Studdert M.J."/>
            <person name="Davison A.J."/>
        </authorList>
    </citation>
    <scope>NUCLEOTIDE SEQUENCE [LARGE SCALE GENOMIC DNA]</scope>
    <source>
        <strain evidence="3">G9/92</strain>
    </source>
</reference>
<dbReference type="Gene3D" id="1.10.533.10">
    <property type="entry name" value="Death Domain, Fas"/>
    <property type="match status" value="2"/>
</dbReference>
<evidence type="ECO:0000259" key="2">
    <source>
        <dbReference type="PROSITE" id="PS50168"/>
    </source>
</evidence>
<evidence type="ECO:0000313" key="3">
    <source>
        <dbReference type="EMBL" id="AIU39520.1"/>
    </source>
</evidence>
<dbReference type="SMART" id="SM00031">
    <property type="entry name" value="DED"/>
    <property type="match status" value="2"/>
</dbReference>
<feature type="domain" description="DED" evidence="2">
    <location>
        <begin position="1"/>
        <end position="74"/>
    </location>
</feature>
<dbReference type="PROSITE" id="PS50168">
    <property type="entry name" value="DED"/>
    <property type="match status" value="2"/>
</dbReference>
<feature type="domain" description="DED" evidence="2">
    <location>
        <begin position="92"/>
        <end position="171"/>
    </location>
</feature>
<dbReference type="InterPro" id="IPR011029">
    <property type="entry name" value="DEATH-like_dom_sf"/>
</dbReference>
<protein>
    <submittedName>
        <fullName evidence="3">Apoptosis regulator E8</fullName>
    </submittedName>
</protein>
<dbReference type="Proteomes" id="UP000163076">
    <property type="component" value="Segment"/>
</dbReference>
<evidence type="ECO:0000256" key="1">
    <source>
        <dbReference type="ARBA" id="ARBA00022703"/>
    </source>
</evidence>
<dbReference type="PANTHER" id="PTHR48169">
    <property type="entry name" value="DED DOMAIN-CONTAINING PROTEIN"/>
    <property type="match status" value="1"/>
</dbReference>
<organism evidence="3 4">
    <name type="scientific">Equid gammaherpesvirus 2</name>
    <name type="common">Equine herpesvirus 2</name>
    <dbReference type="NCBI Taxonomy" id="12657"/>
    <lineage>
        <taxon>Viruses</taxon>
        <taxon>Duplodnaviria</taxon>
        <taxon>Heunggongvirae</taxon>
        <taxon>Peploviricota</taxon>
        <taxon>Herviviricetes</taxon>
        <taxon>Herpesvirales</taxon>
        <taxon>Orthoherpesviridae</taxon>
        <taxon>Gammaherpesvirinae</taxon>
        <taxon>Percavirus</taxon>
        <taxon>Percavirus equidgamma2</taxon>
    </lineage>
</organism>
<accession>A0A0B4Q5Z8</accession>
<sequence>MSHYSMIDTYFSLDEEETETYLYLCRDLLKDKGEFQCTRDAFKFLSDYACLSAANQMELLFRVGRLDLIRRIFGQTWTPDSCPRYYMPICSPFRCLMALVNDFLSDKEVEEMYFLCAPRLESHLEPGSKKSFLRLASLLEDLELLGGDKLTFLRHLLTTIGRADLVKNLQV</sequence>